<protein>
    <submittedName>
        <fullName evidence="4">Fibrosin-1-like protein</fullName>
    </submittedName>
</protein>
<evidence type="ECO:0000313" key="3">
    <source>
        <dbReference type="Proteomes" id="UP000515129"/>
    </source>
</evidence>
<feature type="compositionally biased region" description="Basic residues" evidence="2">
    <location>
        <begin position="1"/>
        <end position="22"/>
    </location>
</feature>
<feature type="compositionally biased region" description="Low complexity" evidence="2">
    <location>
        <begin position="48"/>
        <end position="57"/>
    </location>
</feature>
<accession>A0A6P6MVS3</accession>
<evidence type="ECO:0000313" key="4">
    <source>
        <dbReference type="RefSeq" id="XP_026100464.1"/>
    </source>
</evidence>
<dbReference type="PANTHER" id="PTHR14429:SF20">
    <property type="entry name" value="FIBROSIN-1-LIKE PROTEIN"/>
    <property type="match status" value="1"/>
</dbReference>
<dbReference type="InterPro" id="IPR023246">
    <property type="entry name" value="AUTS2"/>
</dbReference>
<dbReference type="OrthoDB" id="8955709at2759"/>
<dbReference type="Proteomes" id="UP000515129">
    <property type="component" value="Chromosome 5"/>
</dbReference>
<evidence type="ECO:0000256" key="2">
    <source>
        <dbReference type="SAM" id="MobiDB-lite"/>
    </source>
</evidence>
<dbReference type="CTD" id="57666"/>
<name>A0A6P6MVS3_CARAU</name>
<proteinExistence type="predicted"/>
<dbReference type="PANTHER" id="PTHR14429">
    <property type="entry name" value="FIBROSIN FAMILY MEMBER"/>
    <property type="match status" value="1"/>
</dbReference>
<feature type="compositionally biased region" description="Acidic residues" evidence="2">
    <location>
        <begin position="115"/>
        <end position="125"/>
    </location>
</feature>
<keyword evidence="3" id="KW-1185">Reference proteome</keyword>
<gene>
    <name evidence="4" type="primary">fbrsl1</name>
</gene>
<sequence length="166" mass="18904">MEGKVKQSRRSRSQRERGRKREARAGEARARSPSSGSEQERSPGKNAPPRSTSSNRTPRPPRRKRRESSSQEEDIIDGFAIASFVSLDRLENKNVSDKLEKKKWEEIVVKRKEEAEENVTPDIDENSFSNLATSMGRDQERVKDRLLKNTYSKKSKRVSLSSLSAG</sequence>
<dbReference type="KEGG" id="caua:113071306"/>
<reference evidence="4" key="1">
    <citation type="submission" date="2025-08" db="UniProtKB">
        <authorList>
            <consortium name="RefSeq"/>
        </authorList>
    </citation>
    <scope>IDENTIFICATION</scope>
    <source>
        <strain evidence="4">Wakin</strain>
        <tissue evidence="4">Muscle</tissue>
    </source>
</reference>
<dbReference type="AlphaFoldDB" id="A0A6P6MVS3"/>
<keyword evidence="1" id="KW-0597">Phosphoprotein</keyword>
<organism evidence="3 4">
    <name type="scientific">Carassius auratus</name>
    <name type="common">Goldfish</name>
    <dbReference type="NCBI Taxonomy" id="7957"/>
    <lineage>
        <taxon>Eukaryota</taxon>
        <taxon>Metazoa</taxon>
        <taxon>Chordata</taxon>
        <taxon>Craniata</taxon>
        <taxon>Vertebrata</taxon>
        <taxon>Euteleostomi</taxon>
        <taxon>Actinopterygii</taxon>
        <taxon>Neopterygii</taxon>
        <taxon>Teleostei</taxon>
        <taxon>Ostariophysi</taxon>
        <taxon>Cypriniformes</taxon>
        <taxon>Cyprinidae</taxon>
        <taxon>Cyprininae</taxon>
        <taxon>Carassius</taxon>
    </lineage>
</organism>
<feature type="region of interest" description="Disordered" evidence="2">
    <location>
        <begin position="114"/>
        <end position="144"/>
    </location>
</feature>
<dbReference type="RefSeq" id="XP_026100464.1">
    <property type="nucleotide sequence ID" value="XM_026244679.1"/>
</dbReference>
<evidence type="ECO:0000256" key="1">
    <source>
        <dbReference type="ARBA" id="ARBA00022553"/>
    </source>
</evidence>
<feature type="region of interest" description="Disordered" evidence="2">
    <location>
        <begin position="1"/>
        <end position="74"/>
    </location>
</feature>